<organism evidence="1 2">
    <name type="scientific">Alcaligenes xylosoxydans xylosoxydans</name>
    <name type="common">Achromobacter xylosoxidans</name>
    <dbReference type="NCBI Taxonomy" id="85698"/>
    <lineage>
        <taxon>Bacteria</taxon>
        <taxon>Pseudomonadati</taxon>
        <taxon>Pseudomonadota</taxon>
        <taxon>Betaproteobacteria</taxon>
        <taxon>Burkholderiales</taxon>
        <taxon>Alcaligenaceae</taxon>
        <taxon>Achromobacter</taxon>
    </lineage>
</organism>
<dbReference type="RefSeq" id="WP_054437560.1">
    <property type="nucleotide sequence ID" value="NZ_CYTI01000003.1"/>
</dbReference>
<dbReference type="EMBL" id="JAPZVI010000013">
    <property type="protein sequence ID" value="MCZ8403189.1"/>
    <property type="molecule type" value="Genomic_DNA"/>
</dbReference>
<proteinExistence type="predicted"/>
<evidence type="ECO:0000313" key="2">
    <source>
        <dbReference type="Proteomes" id="UP001141992"/>
    </source>
</evidence>
<accession>A0A9X3R5P2</accession>
<dbReference type="Proteomes" id="UP001141992">
    <property type="component" value="Unassembled WGS sequence"/>
</dbReference>
<name>A0A9X3R5P2_ALCXX</name>
<reference evidence="1" key="1">
    <citation type="submission" date="2022-12" db="EMBL/GenBank/DDBJ databases">
        <authorList>
            <person name="Voronina O.L."/>
            <person name="Kunda M.S."/>
            <person name="Ryzhova N."/>
            <person name="Aksenova E.I."/>
        </authorList>
    </citation>
    <scope>NUCLEOTIDE SEQUENCE</scope>
    <source>
        <strain evidence="1">SCCH136:Ach223948</strain>
    </source>
</reference>
<gene>
    <name evidence="1" type="ORF">O9570_17180</name>
</gene>
<protein>
    <submittedName>
        <fullName evidence="1">Uncharacterized protein</fullName>
    </submittedName>
</protein>
<evidence type="ECO:0000313" key="1">
    <source>
        <dbReference type="EMBL" id="MCZ8403189.1"/>
    </source>
</evidence>
<comment type="caution">
    <text evidence="1">The sequence shown here is derived from an EMBL/GenBank/DDBJ whole genome shotgun (WGS) entry which is preliminary data.</text>
</comment>
<dbReference type="AlphaFoldDB" id="A0A9X3R5P2"/>
<sequence length="92" mass="9757">MSILSRIPSTELGTRFTHYGWFCCVVPVYLGDLEGEAPLVAERNGIPEWVLSLASALFGALVQVAAIVAPGRDIQVPLVVTGPIMPPPGGDR</sequence>